<evidence type="ECO:0000313" key="1">
    <source>
        <dbReference type="EMBL" id="CAG6480469.1"/>
    </source>
</evidence>
<organism evidence="1">
    <name type="scientific">Culex pipiens</name>
    <name type="common">House mosquito</name>
    <dbReference type="NCBI Taxonomy" id="7175"/>
    <lineage>
        <taxon>Eukaryota</taxon>
        <taxon>Metazoa</taxon>
        <taxon>Ecdysozoa</taxon>
        <taxon>Arthropoda</taxon>
        <taxon>Hexapoda</taxon>
        <taxon>Insecta</taxon>
        <taxon>Pterygota</taxon>
        <taxon>Neoptera</taxon>
        <taxon>Endopterygota</taxon>
        <taxon>Diptera</taxon>
        <taxon>Nematocera</taxon>
        <taxon>Culicoidea</taxon>
        <taxon>Culicidae</taxon>
        <taxon>Culicinae</taxon>
        <taxon>Culicini</taxon>
        <taxon>Culex</taxon>
        <taxon>Culex</taxon>
    </lineage>
</organism>
<name>A0A8D8BUD6_CULPI</name>
<sequence length="137" mass="15073">MAQPSTLGCRGRSSRFRVDLYLGLGFADTTGALSRTQRSVLTARYLRLCRPVAITCLSAGTERSRRRVRSRDLSLCRSTVLASLRTGHCFAVLYRSLGLGEGVVVVSDLLDVGRITAALSSLSNATLRYRAWILIHR</sequence>
<dbReference type="AlphaFoldDB" id="A0A8D8BUD6"/>
<dbReference type="EMBL" id="HBUE01088679">
    <property type="protein sequence ID" value="CAG6480469.1"/>
    <property type="molecule type" value="Transcribed_RNA"/>
</dbReference>
<reference evidence="1" key="1">
    <citation type="submission" date="2021-05" db="EMBL/GenBank/DDBJ databases">
        <authorList>
            <person name="Alioto T."/>
            <person name="Alioto T."/>
            <person name="Gomez Garrido J."/>
        </authorList>
    </citation>
    <scope>NUCLEOTIDE SEQUENCE</scope>
</reference>
<protein>
    <submittedName>
        <fullName evidence="1">(northern house mosquito) hypothetical protein</fullName>
    </submittedName>
</protein>
<proteinExistence type="predicted"/>
<dbReference type="EMBL" id="HBUE01088673">
    <property type="protein sequence ID" value="CAG6480468.1"/>
    <property type="molecule type" value="Transcribed_RNA"/>
</dbReference>
<accession>A0A8D8BUD6</accession>